<comment type="caution">
    <text evidence="9">The sequence shown here is derived from an EMBL/GenBank/DDBJ whole genome shotgun (WGS) entry which is preliminary data.</text>
</comment>
<evidence type="ECO:0000313" key="9">
    <source>
        <dbReference type="EMBL" id="MDR9894320.1"/>
    </source>
</evidence>
<evidence type="ECO:0000256" key="5">
    <source>
        <dbReference type="ARBA" id="ARBA00022989"/>
    </source>
</evidence>
<dbReference type="InterPro" id="IPR011014">
    <property type="entry name" value="MscS_channel_TM-2"/>
</dbReference>
<evidence type="ECO:0000256" key="4">
    <source>
        <dbReference type="ARBA" id="ARBA00022692"/>
    </source>
</evidence>
<proteinExistence type="inferred from homology"/>
<dbReference type="Gene3D" id="3.30.70.100">
    <property type="match status" value="1"/>
</dbReference>
<keyword evidence="4 7" id="KW-0812">Transmembrane</keyword>
<keyword evidence="5 7" id="KW-1133">Transmembrane helix</keyword>
<keyword evidence="10" id="KW-1185">Reference proteome</keyword>
<dbReference type="EMBL" id="JAALHA020000002">
    <property type="protein sequence ID" value="MDR9894320.1"/>
    <property type="molecule type" value="Genomic_DNA"/>
</dbReference>
<dbReference type="RefSeq" id="WP_208349774.1">
    <property type="nucleotide sequence ID" value="NZ_JAALHA020000002.1"/>
</dbReference>
<dbReference type="InterPro" id="IPR011066">
    <property type="entry name" value="MscS_channel_C_sf"/>
</dbReference>
<feature type="domain" description="Mechanosensitive ion channel MscS" evidence="8">
    <location>
        <begin position="104"/>
        <end position="169"/>
    </location>
</feature>
<evidence type="ECO:0000256" key="1">
    <source>
        <dbReference type="ARBA" id="ARBA00004651"/>
    </source>
</evidence>
<dbReference type="InterPro" id="IPR010920">
    <property type="entry name" value="LSM_dom_sf"/>
</dbReference>
<reference evidence="10" key="1">
    <citation type="journal article" date="2021" name="Science">
        <title>Hunting the eagle killer: A cyanobacterial neurotoxin causes vacuolar myelinopathy.</title>
        <authorList>
            <person name="Breinlinger S."/>
            <person name="Phillips T.J."/>
            <person name="Haram B.N."/>
            <person name="Mares J."/>
            <person name="Martinez Yerena J.A."/>
            <person name="Hrouzek P."/>
            <person name="Sobotka R."/>
            <person name="Henderson W.M."/>
            <person name="Schmieder P."/>
            <person name="Williams S.M."/>
            <person name="Lauderdale J.D."/>
            <person name="Wilde H.D."/>
            <person name="Gerrin W."/>
            <person name="Kust A."/>
            <person name="Washington J.W."/>
            <person name="Wagner C."/>
            <person name="Geier B."/>
            <person name="Liebeke M."/>
            <person name="Enke H."/>
            <person name="Niedermeyer T.H.J."/>
            <person name="Wilde S.B."/>
        </authorList>
    </citation>
    <scope>NUCLEOTIDE SEQUENCE [LARGE SCALE GENOMIC DNA]</scope>
    <source>
        <strain evidence="10">Thurmond2011</strain>
    </source>
</reference>
<dbReference type="GO" id="GO:0008381">
    <property type="term" value="F:mechanosensitive monoatomic ion channel activity"/>
    <property type="evidence" value="ECO:0007669"/>
    <property type="project" value="InterPro"/>
</dbReference>
<dbReference type="Proteomes" id="UP000667802">
    <property type="component" value="Unassembled WGS sequence"/>
</dbReference>
<dbReference type="PANTHER" id="PTHR30221:SF3">
    <property type="entry name" value="SMALL-CONDUCTANCE MECHANOSENSITIVE CHANNEL"/>
    <property type="match status" value="1"/>
</dbReference>
<evidence type="ECO:0000259" key="8">
    <source>
        <dbReference type="Pfam" id="PF00924"/>
    </source>
</evidence>
<comment type="subcellular location">
    <subcellularLocation>
        <location evidence="1">Cell membrane</location>
        <topology evidence="1">Multi-pass membrane protein</topology>
    </subcellularLocation>
</comment>
<evidence type="ECO:0000256" key="7">
    <source>
        <dbReference type="SAM" id="Phobius"/>
    </source>
</evidence>
<organism evidence="9 10">
    <name type="scientific">Aetokthonos hydrillicola Thurmond2011</name>
    <dbReference type="NCBI Taxonomy" id="2712845"/>
    <lineage>
        <taxon>Bacteria</taxon>
        <taxon>Bacillati</taxon>
        <taxon>Cyanobacteriota</taxon>
        <taxon>Cyanophyceae</taxon>
        <taxon>Nostocales</taxon>
        <taxon>Hapalosiphonaceae</taxon>
        <taxon>Aetokthonos</taxon>
    </lineage>
</organism>
<dbReference type="SUPFAM" id="SSF82861">
    <property type="entry name" value="Mechanosensitive channel protein MscS (YggB), transmembrane region"/>
    <property type="match status" value="1"/>
</dbReference>
<dbReference type="InterPro" id="IPR006685">
    <property type="entry name" value="MscS_channel_2nd"/>
</dbReference>
<dbReference type="AlphaFoldDB" id="A0AAP5M6Q1"/>
<dbReference type="Gene3D" id="2.30.30.60">
    <property type="match status" value="1"/>
</dbReference>
<evidence type="ECO:0000256" key="6">
    <source>
        <dbReference type="ARBA" id="ARBA00023136"/>
    </source>
</evidence>
<comment type="similarity">
    <text evidence="2">Belongs to the MscS (TC 1.A.23) family.</text>
</comment>
<feature type="transmembrane region" description="Helical" evidence="7">
    <location>
        <begin position="55"/>
        <end position="80"/>
    </location>
</feature>
<dbReference type="Pfam" id="PF00924">
    <property type="entry name" value="MS_channel_2nd"/>
    <property type="match status" value="1"/>
</dbReference>
<evidence type="ECO:0000313" key="10">
    <source>
        <dbReference type="Proteomes" id="UP000667802"/>
    </source>
</evidence>
<evidence type="ECO:0000256" key="3">
    <source>
        <dbReference type="ARBA" id="ARBA00022475"/>
    </source>
</evidence>
<feature type="transmembrane region" description="Helical" evidence="7">
    <location>
        <begin position="6"/>
        <end position="35"/>
    </location>
</feature>
<evidence type="ECO:0000256" key="2">
    <source>
        <dbReference type="ARBA" id="ARBA00008017"/>
    </source>
</evidence>
<keyword evidence="6 7" id="KW-0472">Membrane</keyword>
<dbReference type="PANTHER" id="PTHR30221">
    <property type="entry name" value="SMALL-CONDUCTANCE MECHANOSENSITIVE CHANNEL"/>
    <property type="match status" value="1"/>
</dbReference>
<sequence>MNFNGIVQTALALVTAFGFKLLGGAILWIVGQWLINFSVRLIKRTFRTKSIDLTILNYGTSVVSVTLKVILIVAILGFFGVETTSFAALLAAVGIAIGAAWGGLLANFAAGAFLVVFRPFKVGDFICAGGVTGTVKEVGIFTTTINTLDNVMTIVGNNKIFSDNIQNFSANPYRRVDLVAQLNHSVDHKAAINLLKQRISQIPNVLFDPAPEVEILDFNLAGPVLAVRPYCHNDNYWQVYFDTNRVIRESFGEAGYPVPEQHYSIRN</sequence>
<dbReference type="InterPro" id="IPR023408">
    <property type="entry name" value="MscS_beta-dom_sf"/>
</dbReference>
<gene>
    <name evidence="9" type="ORF">G7B40_007005</name>
</gene>
<accession>A0AAP5M6Q1</accession>
<dbReference type="SUPFAM" id="SSF50182">
    <property type="entry name" value="Sm-like ribonucleoproteins"/>
    <property type="match status" value="1"/>
</dbReference>
<dbReference type="InterPro" id="IPR045275">
    <property type="entry name" value="MscS_archaea/bacteria_type"/>
</dbReference>
<feature type="transmembrane region" description="Helical" evidence="7">
    <location>
        <begin position="86"/>
        <end position="116"/>
    </location>
</feature>
<dbReference type="Gene3D" id="1.10.287.1260">
    <property type="match status" value="1"/>
</dbReference>
<dbReference type="GO" id="GO:0005886">
    <property type="term" value="C:plasma membrane"/>
    <property type="evidence" value="ECO:0007669"/>
    <property type="project" value="UniProtKB-SubCell"/>
</dbReference>
<name>A0AAP5M6Q1_9CYAN</name>
<keyword evidence="3" id="KW-1003">Cell membrane</keyword>
<dbReference type="SUPFAM" id="SSF82689">
    <property type="entry name" value="Mechanosensitive channel protein MscS (YggB), C-terminal domain"/>
    <property type="match status" value="1"/>
</dbReference>
<protein>
    <submittedName>
        <fullName evidence="9">Mechanosensitive ion channel family protein</fullName>
    </submittedName>
</protein>